<evidence type="ECO:0000256" key="3">
    <source>
        <dbReference type="ARBA" id="ARBA00023125"/>
    </source>
</evidence>
<dbReference type="InterPro" id="IPR058163">
    <property type="entry name" value="LysR-type_TF_proteobact-type"/>
</dbReference>
<keyword evidence="3" id="KW-0238">DNA-binding</keyword>
<dbReference type="RefSeq" id="WP_034196972.1">
    <property type="nucleotide sequence ID" value="NZ_CABVQD010000007.1"/>
</dbReference>
<evidence type="ECO:0000256" key="4">
    <source>
        <dbReference type="ARBA" id="ARBA00023163"/>
    </source>
</evidence>
<gene>
    <name evidence="6" type="ORF">BPA30113_02631</name>
</gene>
<feature type="domain" description="HTH lysR-type" evidence="5">
    <location>
        <begin position="4"/>
        <end position="61"/>
    </location>
</feature>
<dbReference type="PANTHER" id="PTHR30537:SF1">
    <property type="entry name" value="HTH-TYPE TRANSCRIPTIONAL REGULATOR PGRR"/>
    <property type="match status" value="1"/>
</dbReference>
<dbReference type="PROSITE" id="PS50931">
    <property type="entry name" value="HTH_LYSR"/>
    <property type="match status" value="1"/>
</dbReference>
<name>A0A6J5DNY3_9BURK</name>
<dbReference type="InterPro" id="IPR036388">
    <property type="entry name" value="WH-like_DNA-bd_sf"/>
</dbReference>
<dbReference type="InterPro" id="IPR000847">
    <property type="entry name" value="LysR_HTH_N"/>
</dbReference>
<dbReference type="GO" id="GO:0043565">
    <property type="term" value="F:sequence-specific DNA binding"/>
    <property type="evidence" value="ECO:0007669"/>
    <property type="project" value="TreeGrafter"/>
</dbReference>
<dbReference type="CDD" id="cd08474">
    <property type="entry name" value="PBP2_CrgA_like_5"/>
    <property type="match status" value="1"/>
</dbReference>
<dbReference type="Pfam" id="PF00126">
    <property type="entry name" value="HTH_1"/>
    <property type="match status" value="1"/>
</dbReference>
<dbReference type="PANTHER" id="PTHR30537">
    <property type="entry name" value="HTH-TYPE TRANSCRIPTIONAL REGULATOR"/>
    <property type="match status" value="1"/>
</dbReference>
<dbReference type="Proteomes" id="UP000494330">
    <property type="component" value="Unassembled WGS sequence"/>
</dbReference>
<reference evidence="6 7" key="1">
    <citation type="submission" date="2019-09" db="EMBL/GenBank/DDBJ databases">
        <authorList>
            <person name="Depoorter E."/>
        </authorList>
    </citation>
    <scope>NUCLEOTIDE SEQUENCE [LARGE SCALE GENOMIC DNA]</scope>
    <source>
        <strain evidence="6">LMG 30113</strain>
    </source>
</reference>
<evidence type="ECO:0000259" key="5">
    <source>
        <dbReference type="PROSITE" id="PS50931"/>
    </source>
</evidence>
<proteinExistence type="inferred from homology"/>
<dbReference type="AlphaFoldDB" id="A0A6J5DNY3"/>
<dbReference type="InterPro" id="IPR036390">
    <property type="entry name" value="WH_DNA-bd_sf"/>
</dbReference>
<dbReference type="FunFam" id="1.10.10.10:FF:000001">
    <property type="entry name" value="LysR family transcriptional regulator"/>
    <property type="match status" value="1"/>
</dbReference>
<dbReference type="PRINTS" id="PR00039">
    <property type="entry name" value="HTHLYSR"/>
</dbReference>
<organism evidence="6 7">
    <name type="scientific">Burkholderia paludis</name>
    <dbReference type="NCBI Taxonomy" id="1506587"/>
    <lineage>
        <taxon>Bacteria</taxon>
        <taxon>Pseudomonadati</taxon>
        <taxon>Pseudomonadota</taxon>
        <taxon>Betaproteobacteria</taxon>
        <taxon>Burkholderiales</taxon>
        <taxon>Burkholderiaceae</taxon>
        <taxon>Burkholderia</taxon>
        <taxon>Burkholderia cepacia complex</taxon>
    </lineage>
</organism>
<dbReference type="SUPFAM" id="SSF53850">
    <property type="entry name" value="Periplasmic binding protein-like II"/>
    <property type="match status" value="1"/>
</dbReference>
<dbReference type="SUPFAM" id="SSF46785">
    <property type="entry name" value="Winged helix' DNA-binding domain"/>
    <property type="match status" value="1"/>
</dbReference>
<evidence type="ECO:0000256" key="2">
    <source>
        <dbReference type="ARBA" id="ARBA00023015"/>
    </source>
</evidence>
<evidence type="ECO:0000313" key="7">
    <source>
        <dbReference type="Proteomes" id="UP000494330"/>
    </source>
</evidence>
<comment type="similarity">
    <text evidence="1">Belongs to the LysR transcriptional regulatory family.</text>
</comment>
<sequence length="305" mass="33511">MQRTDIGELTSFITIAEQRSFSGAARILGVSPSALSHAIRHLEARLGVRLFNRTTRSVALTAAGEQLLVRVRPAVADLEDALNDAASARNRPSGQIRINASEAASRPLIRHVLPAFVARYPDIHIEFVVDSRLIDIVEHGFDAGIRVHEDVPRDMIAVRFGGPMRFVAIASPGYLSRHAPPDSPQDLARHACIRYRFESGALYRWDLMRDGRRVSVDVDGPLTLGNQTLMIDAALAGIGIAWVTESRVAEHLASGRLVQVLPGWSQTFDSLCLYYPANRHPPAALRLFVEAVREWAATECDATPA</sequence>
<dbReference type="InterPro" id="IPR005119">
    <property type="entry name" value="LysR_subst-bd"/>
</dbReference>
<evidence type="ECO:0000313" key="6">
    <source>
        <dbReference type="EMBL" id="VWB59651.1"/>
    </source>
</evidence>
<keyword evidence="2" id="KW-0805">Transcription regulation</keyword>
<dbReference type="GO" id="GO:0006351">
    <property type="term" value="P:DNA-templated transcription"/>
    <property type="evidence" value="ECO:0007669"/>
    <property type="project" value="TreeGrafter"/>
</dbReference>
<keyword evidence="4" id="KW-0804">Transcription</keyword>
<dbReference type="GO" id="GO:0003700">
    <property type="term" value="F:DNA-binding transcription factor activity"/>
    <property type="evidence" value="ECO:0007669"/>
    <property type="project" value="InterPro"/>
</dbReference>
<keyword evidence="7" id="KW-1185">Reference proteome</keyword>
<dbReference type="Gene3D" id="3.40.190.290">
    <property type="match status" value="1"/>
</dbReference>
<accession>A0A6J5DNY3</accession>
<dbReference type="EMBL" id="CABVQD010000007">
    <property type="protein sequence ID" value="VWB59651.1"/>
    <property type="molecule type" value="Genomic_DNA"/>
</dbReference>
<dbReference type="Gene3D" id="1.10.10.10">
    <property type="entry name" value="Winged helix-like DNA-binding domain superfamily/Winged helix DNA-binding domain"/>
    <property type="match status" value="1"/>
</dbReference>
<evidence type="ECO:0000256" key="1">
    <source>
        <dbReference type="ARBA" id="ARBA00009437"/>
    </source>
</evidence>
<protein>
    <submittedName>
        <fullName evidence="6">LysR family transcriptional regulator</fullName>
    </submittedName>
</protein>
<dbReference type="Pfam" id="PF03466">
    <property type="entry name" value="LysR_substrate"/>
    <property type="match status" value="1"/>
</dbReference>